<dbReference type="AlphaFoldDB" id="A0AA39I9H8"/>
<evidence type="ECO:0000313" key="2">
    <source>
        <dbReference type="Proteomes" id="UP001175271"/>
    </source>
</evidence>
<protein>
    <submittedName>
        <fullName evidence="1">Uncharacterized protein</fullName>
    </submittedName>
</protein>
<dbReference type="Proteomes" id="UP001175271">
    <property type="component" value="Unassembled WGS sequence"/>
</dbReference>
<organism evidence="1 2">
    <name type="scientific">Steinernema hermaphroditum</name>
    <dbReference type="NCBI Taxonomy" id="289476"/>
    <lineage>
        <taxon>Eukaryota</taxon>
        <taxon>Metazoa</taxon>
        <taxon>Ecdysozoa</taxon>
        <taxon>Nematoda</taxon>
        <taxon>Chromadorea</taxon>
        <taxon>Rhabditida</taxon>
        <taxon>Tylenchina</taxon>
        <taxon>Panagrolaimomorpha</taxon>
        <taxon>Strongyloidoidea</taxon>
        <taxon>Steinernematidae</taxon>
        <taxon>Steinernema</taxon>
    </lineage>
</organism>
<evidence type="ECO:0000313" key="1">
    <source>
        <dbReference type="EMBL" id="KAK0418839.1"/>
    </source>
</evidence>
<dbReference type="EMBL" id="JAUCMV010000002">
    <property type="protein sequence ID" value="KAK0418839.1"/>
    <property type="molecule type" value="Genomic_DNA"/>
</dbReference>
<name>A0AA39I9H8_9BILA</name>
<accession>A0AA39I9H8</accession>
<proteinExistence type="predicted"/>
<reference evidence="1" key="1">
    <citation type="submission" date="2023-06" db="EMBL/GenBank/DDBJ databases">
        <title>Genomic analysis of the entomopathogenic nematode Steinernema hermaphroditum.</title>
        <authorList>
            <person name="Schwarz E.M."/>
            <person name="Heppert J.K."/>
            <person name="Baniya A."/>
            <person name="Schwartz H.T."/>
            <person name="Tan C.-H."/>
            <person name="Antoshechkin I."/>
            <person name="Sternberg P.W."/>
            <person name="Goodrich-Blair H."/>
            <person name="Dillman A.R."/>
        </authorList>
    </citation>
    <scope>NUCLEOTIDE SEQUENCE</scope>
    <source>
        <strain evidence="1">PS9179</strain>
        <tissue evidence="1">Whole animal</tissue>
    </source>
</reference>
<comment type="caution">
    <text evidence="1">The sequence shown here is derived from an EMBL/GenBank/DDBJ whole genome shotgun (WGS) entry which is preliminary data.</text>
</comment>
<gene>
    <name evidence="1" type="ORF">QR680_013800</name>
</gene>
<sequence length="129" mass="14007">MDGMVTTVLETVNLISAAQDLVGAGYKVNSEKIKVASITITLSEDVVDLKENRADVCLAEMKASSMDLVLEDRSLEVTDVVAIAITIETKQAPPLPQVLRHLRLLRAPLLKSNLNHICNMTGLLNVILT</sequence>
<keyword evidence="2" id="KW-1185">Reference proteome</keyword>